<keyword evidence="4 6" id="KW-0472">Membrane</keyword>
<name>A0A8C7TMU4_ONCMY</name>
<evidence type="ECO:0000256" key="5">
    <source>
        <dbReference type="ARBA" id="ARBA00093776"/>
    </source>
</evidence>
<dbReference type="AlphaFoldDB" id="A0A8C7TMU4"/>
<dbReference type="InterPro" id="IPR029776">
    <property type="entry name" value="TMEM179B"/>
</dbReference>
<evidence type="ECO:0000256" key="4">
    <source>
        <dbReference type="ARBA" id="ARBA00023136"/>
    </source>
</evidence>
<evidence type="ECO:0000256" key="2">
    <source>
        <dbReference type="ARBA" id="ARBA00022692"/>
    </source>
</evidence>
<dbReference type="Proteomes" id="UP000694395">
    <property type="component" value="Chromosome Y"/>
</dbReference>
<dbReference type="GeneTree" id="ENSGT00990000214255"/>
<evidence type="ECO:0000256" key="6">
    <source>
        <dbReference type="SAM" id="Phobius"/>
    </source>
</evidence>
<reference evidence="7" key="1">
    <citation type="submission" date="2020-07" db="EMBL/GenBank/DDBJ databases">
        <title>A long reads based de novo assembly of the rainbow trout Arlee double haploid line genome.</title>
        <authorList>
            <person name="Gao G."/>
            <person name="Palti Y."/>
        </authorList>
    </citation>
    <scope>NUCLEOTIDE SEQUENCE [LARGE SCALE GENOMIC DNA]</scope>
</reference>
<accession>A0A8C7TMU4</accession>
<evidence type="ECO:0000313" key="8">
    <source>
        <dbReference type="Proteomes" id="UP000694395"/>
    </source>
</evidence>
<keyword evidence="2 6" id="KW-0812">Transmembrane</keyword>
<dbReference type="PANTHER" id="PTHR31056:SF1">
    <property type="entry name" value="TRANSMEMBRANE PROTEIN 179B"/>
    <property type="match status" value="1"/>
</dbReference>
<dbReference type="Pfam" id="PF26158">
    <property type="entry name" value="Claudin_TMEM179-179B"/>
    <property type="match status" value="1"/>
</dbReference>
<dbReference type="InterPro" id="IPR059010">
    <property type="entry name" value="TMEM179-179B"/>
</dbReference>
<reference evidence="7" key="3">
    <citation type="submission" date="2025-09" db="UniProtKB">
        <authorList>
            <consortium name="Ensembl"/>
        </authorList>
    </citation>
    <scope>IDENTIFICATION</scope>
</reference>
<evidence type="ECO:0000256" key="1">
    <source>
        <dbReference type="ARBA" id="ARBA00004141"/>
    </source>
</evidence>
<dbReference type="PANTHER" id="PTHR31056">
    <property type="entry name" value="TRANSMEMBRANE PROTEIN 179B"/>
    <property type="match status" value="1"/>
</dbReference>
<evidence type="ECO:0000313" key="7">
    <source>
        <dbReference type="Ensembl" id="ENSOMYP00000084210.2"/>
    </source>
</evidence>
<comment type="subcellular location">
    <subcellularLocation>
        <location evidence="1">Membrane</location>
        <topology evidence="1">Multi-pass membrane protein</topology>
    </subcellularLocation>
</comment>
<proteinExistence type="inferred from homology"/>
<keyword evidence="8" id="KW-1185">Reference proteome</keyword>
<dbReference type="Ensembl" id="ENSOMYT00000091724.2">
    <property type="protein sequence ID" value="ENSOMYP00000084210.2"/>
    <property type="gene ID" value="ENSOMYG00000038832.2"/>
</dbReference>
<comment type="similarity">
    <text evidence="5">Belongs to the TMEM179 family.</text>
</comment>
<feature type="transmembrane region" description="Helical" evidence="6">
    <location>
        <begin position="109"/>
        <end position="125"/>
    </location>
</feature>
<evidence type="ECO:0000256" key="3">
    <source>
        <dbReference type="ARBA" id="ARBA00022989"/>
    </source>
</evidence>
<organism evidence="7 8">
    <name type="scientific">Oncorhynchus mykiss</name>
    <name type="common">Rainbow trout</name>
    <name type="synonym">Salmo gairdneri</name>
    <dbReference type="NCBI Taxonomy" id="8022"/>
    <lineage>
        <taxon>Eukaryota</taxon>
        <taxon>Metazoa</taxon>
        <taxon>Chordata</taxon>
        <taxon>Craniata</taxon>
        <taxon>Vertebrata</taxon>
        <taxon>Euteleostomi</taxon>
        <taxon>Actinopterygii</taxon>
        <taxon>Neopterygii</taxon>
        <taxon>Teleostei</taxon>
        <taxon>Protacanthopterygii</taxon>
        <taxon>Salmoniformes</taxon>
        <taxon>Salmonidae</taxon>
        <taxon>Salmoninae</taxon>
        <taxon>Oncorhynchus</taxon>
    </lineage>
</organism>
<sequence>QLLGIETTEYLSPSQQWGHFIGQCILYGTVEYNTFSLVRESPTISVSVAIYWFYTSWKDWLNVTLGGCVKILFLLAVSGTASFCLPFKTFSPYDGNQFYTGVNNAEKSVWVNFFFWVLIVAVVFVQKRQGQNGVRLKQNPSSTDLSDPTDLTYSPMGAIMCLWI</sequence>
<feature type="transmembrane region" description="Helical" evidence="6">
    <location>
        <begin position="71"/>
        <end position="89"/>
    </location>
</feature>
<keyword evidence="3 6" id="KW-1133">Transmembrane helix</keyword>
<protein>
    <submittedName>
        <fullName evidence="7">Uncharacterized protein</fullName>
    </submittedName>
</protein>
<reference evidence="7" key="2">
    <citation type="submission" date="2025-08" db="UniProtKB">
        <authorList>
            <consortium name="Ensembl"/>
        </authorList>
    </citation>
    <scope>IDENTIFICATION</scope>
</reference>